<evidence type="ECO:0000256" key="1">
    <source>
        <dbReference type="ARBA" id="ARBA00005189"/>
    </source>
</evidence>
<dbReference type="CDD" id="cd07989">
    <property type="entry name" value="LPLAT_AGPAT-like"/>
    <property type="match status" value="1"/>
</dbReference>
<keyword evidence="4" id="KW-1133">Transmembrane helix</keyword>
<reference evidence="6" key="1">
    <citation type="journal article" name="DNA Res.">
        <title>The physiological potential of anammox bacteria as revealed by their core genome structure.</title>
        <authorList>
            <person name="Okubo T."/>
            <person name="Toyoda A."/>
            <person name="Fukuhara K."/>
            <person name="Uchiyama I."/>
            <person name="Harigaya Y."/>
            <person name="Kuroiwa M."/>
            <person name="Suzuki T."/>
            <person name="Murakami Y."/>
            <person name="Suwa Y."/>
            <person name="Takami H."/>
        </authorList>
    </citation>
    <scope>NUCLEOTIDE SEQUENCE</scope>
    <source>
        <strain evidence="6">317325-3</strain>
    </source>
</reference>
<dbReference type="KEGG" id="ddz:DSYM_03650"/>
<gene>
    <name evidence="6" type="ORF">DSYM_03650</name>
</gene>
<evidence type="ECO:0000313" key="6">
    <source>
        <dbReference type="EMBL" id="BBO19666.1"/>
    </source>
</evidence>
<keyword evidence="4" id="KW-0472">Membrane</keyword>
<keyword evidence="4" id="KW-0812">Transmembrane</keyword>
<proteinExistence type="predicted"/>
<feature type="transmembrane region" description="Helical" evidence="4">
    <location>
        <begin position="12"/>
        <end position="38"/>
    </location>
</feature>
<dbReference type="GO" id="GO:0003841">
    <property type="term" value="F:1-acylglycerol-3-phosphate O-acyltransferase activity"/>
    <property type="evidence" value="ECO:0007669"/>
    <property type="project" value="TreeGrafter"/>
</dbReference>
<keyword evidence="3 6" id="KW-0012">Acyltransferase</keyword>
<dbReference type="PANTHER" id="PTHR10434">
    <property type="entry name" value="1-ACYL-SN-GLYCEROL-3-PHOSPHATE ACYLTRANSFERASE"/>
    <property type="match status" value="1"/>
</dbReference>
<dbReference type="GO" id="GO:0006654">
    <property type="term" value="P:phosphatidic acid biosynthetic process"/>
    <property type="evidence" value="ECO:0007669"/>
    <property type="project" value="TreeGrafter"/>
</dbReference>
<keyword evidence="2 6" id="KW-0808">Transferase</keyword>
<dbReference type="EMBL" id="AP021857">
    <property type="protein sequence ID" value="BBO19666.1"/>
    <property type="molecule type" value="Genomic_DNA"/>
</dbReference>
<accession>A0A809RTZ4</accession>
<sequence length="255" mass="28658">MTPQAPRPTLSIALRSALFMLIIVAFTVPYALGVMLCFPLPHRWRRQTVVPWVHAASWLIKHVLGIDYRVLGRENIPGRSSVILSKHQSAWETIVLQLVFPWTLFVWKKELKMLPFFGWALAATPMISVDRGAGKEALRQLVSQGRLRLDQGYWVIIFPEGTRTPVGTYRRYKPGGAHLAVETGVPVVPVAHNAGEFWSRRAFIKYPGMVTVSIGPAIDPAGLSAEDVNARAEAWMEAEMRRISPHKYDAERKPA</sequence>
<protein>
    <submittedName>
        <fullName evidence="6">1-acyl-sn-glycerol-3-phosphate acyltransferase</fullName>
    </submittedName>
</protein>
<dbReference type="InterPro" id="IPR002123">
    <property type="entry name" value="Plipid/glycerol_acylTrfase"/>
</dbReference>
<dbReference type="PANTHER" id="PTHR10434:SF40">
    <property type="entry name" value="1-ACYL-SN-GLYCEROL-3-PHOSPHATE ACYLTRANSFERASE"/>
    <property type="match status" value="1"/>
</dbReference>
<dbReference type="Pfam" id="PF01553">
    <property type="entry name" value="Acyltransferase"/>
    <property type="match status" value="1"/>
</dbReference>
<evidence type="ECO:0000256" key="2">
    <source>
        <dbReference type="ARBA" id="ARBA00022679"/>
    </source>
</evidence>
<name>A0A809RTZ4_9PROT</name>
<dbReference type="SMART" id="SM00563">
    <property type="entry name" value="PlsC"/>
    <property type="match status" value="1"/>
</dbReference>
<dbReference type="AlphaFoldDB" id="A0A809RTZ4"/>
<organism evidence="6 7">
    <name type="scientific">Candidatus Desulfobacillus denitrificans</name>
    <dbReference type="NCBI Taxonomy" id="2608985"/>
    <lineage>
        <taxon>Bacteria</taxon>
        <taxon>Pseudomonadati</taxon>
        <taxon>Pseudomonadota</taxon>
        <taxon>Betaproteobacteria</taxon>
        <taxon>Candidatus Desulfobacillus</taxon>
    </lineage>
</organism>
<feature type="domain" description="Phospholipid/glycerol acyltransferase" evidence="5">
    <location>
        <begin position="81"/>
        <end position="195"/>
    </location>
</feature>
<evidence type="ECO:0000313" key="7">
    <source>
        <dbReference type="Proteomes" id="UP000662914"/>
    </source>
</evidence>
<evidence type="ECO:0000256" key="4">
    <source>
        <dbReference type="SAM" id="Phobius"/>
    </source>
</evidence>
<comment type="pathway">
    <text evidence="1">Lipid metabolism.</text>
</comment>
<evidence type="ECO:0000259" key="5">
    <source>
        <dbReference type="SMART" id="SM00563"/>
    </source>
</evidence>
<dbReference type="Proteomes" id="UP000662914">
    <property type="component" value="Chromosome"/>
</dbReference>
<evidence type="ECO:0000256" key="3">
    <source>
        <dbReference type="ARBA" id="ARBA00023315"/>
    </source>
</evidence>
<dbReference type="SUPFAM" id="SSF69593">
    <property type="entry name" value="Glycerol-3-phosphate (1)-acyltransferase"/>
    <property type="match status" value="1"/>
</dbReference>